<evidence type="ECO:0000256" key="1">
    <source>
        <dbReference type="ARBA" id="ARBA00001052"/>
    </source>
</evidence>
<dbReference type="Proteomes" id="UP000000260">
    <property type="component" value="Chromosome"/>
</dbReference>
<comment type="subunit">
    <text evidence="4">Toroid-shaped homodecamer, composed of two pentamers of five dimers.</text>
</comment>
<dbReference type="GO" id="GO:0003934">
    <property type="term" value="F:GTP cyclohydrolase I activity"/>
    <property type="evidence" value="ECO:0007669"/>
    <property type="project" value="UniProtKB-UniRule"/>
</dbReference>
<comment type="pathway">
    <text evidence="2 9">Cofactor biosynthesis; 7,8-dihydroneopterin triphosphate biosynthesis; 7,8-dihydroneopterin triphosphate from GTP: step 1/1.</text>
</comment>
<name>A7MLK2_CROS8</name>
<keyword evidence="5 9" id="KW-0554">One-carbon metabolism</keyword>
<dbReference type="GO" id="GO:0006729">
    <property type="term" value="P:tetrahydrobiopterin biosynthetic process"/>
    <property type="evidence" value="ECO:0007669"/>
    <property type="project" value="TreeGrafter"/>
</dbReference>
<evidence type="ECO:0000256" key="5">
    <source>
        <dbReference type="ARBA" id="ARBA00022563"/>
    </source>
</evidence>
<dbReference type="GO" id="GO:0046654">
    <property type="term" value="P:tetrahydrofolate biosynthetic process"/>
    <property type="evidence" value="ECO:0007669"/>
    <property type="project" value="UniProtKB-UniRule"/>
</dbReference>
<comment type="catalytic activity">
    <reaction evidence="1 9">
        <text>GTP + H2O = 7,8-dihydroneopterin 3'-triphosphate + formate + H(+)</text>
        <dbReference type="Rhea" id="RHEA:17473"/>
        <dbReference type="ChEBI" id="CHEBI:15377"/>
        <dbReference type="ChEBI" id="CHEBI:15378"/>
        <dbReference type="ChEBI" id="CHEBI:15740"/>
        <dbReference type="ChEBI" id="CHEBI:37565"/>
        <dbReference type="ChEBI" id="CHEBI:58462"/>
        <dbReference type="EC" id="3.5.4.16"/>
    </reaction>
</comment>
<comment type="subunit">
    <text evidence="9">Homopolymer.</text>
</comment>
<reference evidence="11 12" key="1">
    <citation type="journal article" date="2010" name="PLoS ONE">
        <title>Genome sequence of Cronobacter sakazakii BAA-894 and comparative genomic hybridization analysis with other Cronobacter species.</title>
        <authorList>
            <person name="Kucerova E."/>
            <person name="Clifton S.W."/>
            <person name="Xia X.Q."/>
            <person name="Long F."/>
            <person name="Porwollik S."/>
            <person name="Fulton L."/>
            <person name="Fronick C."/>
            <person name="Minx P."/>
            <person name="Kyung K."/>
            <person name="Warren W."/>
            <person name="Fulton R."/>
            <person name="Feng D."/>
            <person name="Wollam A."/>
            <person name="Shah N."/>
            <person name="Bhonagiri V."/>
            <person name="Nash W.E."/>
            <person name="Hallsworth-Pepin K."/>
            <person name="Wilson R.K."/>
            <person name="McClelland M."/>
            <person name="Forsythe S.J."/>
        </authorList>
    </citation>
    <scope>NUCLEOTIDE SEQUENCE [LARGE SCALE GENOMIC DNA]</scope>
    <source>
        <strain evidence="11 12">ATCC BAA-894</strain>
    </source>
</reference>
<dbReference type="NCBIfam" id="TIGR00063">
    <property type="entry name" value="folE"/>
    <property type="match status" value="1"/>
</dbReference>
<dbReference type="Gene3D" id="1.10.286.10">
    <property type="match status" value="1"/>
</dbReference>
<dbReference type="PANTHER" id="PTHR11109:SF7">
    <property type="entry name" value="GTP CYCLOHYDROLASE 1"/>
    <property type="match status" value="1"/>
</dbReference>
<keyword evidence="9" id="KW-0547">Nucleotide-binding</keyword>
<keyword evidence="7 9" id="KW-0378">Hydrolase</keyword>
<dbReference type="InterPro" id="IPR043134">
    <property type="entry name" value="GTP-CH-I_N"/>
</dbReference>
<dbReference type="EC" id="3.5.4.16" evidence="9"/>
<sequence length="243" mass="27200">MSHAPPRPGRVWLHLQEKITMPSLSKEAALVHEALVARGLETPLRPPVNELDNETRKRLIAGHMTEIMQLLNLDLSDDSLMETPHRIAKMYVDEIFSGLDYANFPKITVIENKMKVDEMVTVRDITLTSTCEHHFVTIDGKATVAYIPKDAVIGLSKINRIVQFFAQRPQVQERLTQQVLVALQTLLGTNNVAVSIDAVHYCVKARGIRDATSATTTTSLGGLFKSSQNTRQEFLRAVRHHNG</sequence>
<dbReference type="InterPro" id="IPR001474">
    <property type="entry name" value="GTP_CycHdrlase_I"/>
</dbReference>
<gene>
    <name evidence="9" type="primary">folE</name>
    <name evidence="11" type="ordered locus">ESA_01085</name>
</gene>
<keyword evidence="9" id="KW-0342">GTP-binding</keyword>
<comment type="similarity">
    <text evidence="3 9">Belongs to the GTP cyclohydrolase I family.</text>
</comment>
<dbReference type="HAMAP" id="MF_00223">
    <property type="entry name" value="FolE"/>
    <property type="match status" value="1"/>
</dbReference>
<evidence type="ECO:0000259" key="10">
    <source>
        <dbReference type="Pfam" id="PF01227"/>
    </source>
</evidence>
<dbReference type="GO" id="GO:0008270">
    <property type="term" value="F:zinc ion binding"/>
    <property type="evidence" value="ECO:0007669"/>
    <property type="project" value="UniProtKB-UniRule"/>
</dbReference>
<dbReference type="FunFam" id="3.30.1130.10:FF:000001">
    <property type="entry name" value="GTP cyclohydrolase 1"/>
    <property type="match status" value="1"/>
</dbReference>
<keyword evidence="8 9" id="KW-0862">Zinc</keyword>
<dbReference type="Gene3D" id="3.30.1130.10">
    <property type="match status" value="1"/>
</dbReference>
<dbReference type="InterPro" id="IPR043133">
    <property type="entry name" value="GTP-CH-I_C/QueF"/>
</dbReference>
<evidence type="ECO:0000256" key="7">
    <source>
        <dbReference type="ARBA" id="ARBA00022801"/>
    </source>
</evidence>
<dbReference type="UniPathway" id="UPA00848">
    <property type="reaction ID" value="UER00151"/>
</dbReference>
<evidence type="ECO:0000256" key="8">
    <source>
        <dbReference type="ARBA" id="ARBA00022833"/>
    </source>
</evidence>
<keyword evidence="6 9" id="KW-0479">Metal-binding</keyword>
<dbReference type="HOGENOM" id="CLU_049768_3_2_6"/>
<evidence type="ECO:0000256" key="6">
    <source>
        <dbReference type="ARBA" id="ARBA00022723"/>
    </source>
</evidence>
<evidence type="ECO:0000313" key="11">
    <source>
        <dbReference type="EMBL" id="ABU76353.1"/>
    </source>
</evidence>
<dbReference type="PANTHER" id="PTHR11109">
    <property type="entry name" value="GTP CYCLOHYDROLASE I"/>
    <property type="match status" value="1"/>
</dbReference>
<dbReference type="GO" id="GO:0005737">
    <property type="term" value="C:cytoplasm"/>
    <property type="evidence" value="ECO:0007669"/>
    <property type="project" value="TreeGrafter"/>
</dbReference>
<dbReference type="KEGG" id="esa:ESA_01085"/>
<dbReference type="EMBL" id="CP000783">
    <property type="protein sequence ID" value="ABU76353.1"/>
    <property type="molecule type" value="Genomic_DNA"/>
</dbReference>
<feature type="domain" description="GTP cyclohydrolase I" evidence="10">
    <location>
        <begin position="61"/>
        <end position="238"/>
    </location>
</feature>
<feature type="binding site" evidence="9">
    <location>
        <position position="131"/>
    </location>
    <ligand>
        <name>Zn(2+)</name>
        <dbReference type="ChEBI" id="CHEBI:29105"/>
    </ligand>
</feature>
<accession>A7MLK2</accession>
<dbReference type="NCBIfam" id="NF006824">
    <property type="entry name" value="PRK09347.1-1"/>
    <property type="match status" value="1"/>
</dbReference>
<proteinExistence type="inferred from homology"/>
<dbReference type="PROSITE" id="PS00860">
    <property type="entry name" value="GTP_CYCLOHYDROL_1_2"/>
    <property type="match status" value="1"/>
</dbReference>
<evidence type="ECO:0000256" key="4">
    <source>
        <dbReference type="ARBA" id="ARBA00011857"/>
    </source>
</evidence>
<dbReference type="Pfam" id="PF01227">
    <property type="entry name" value="GTP_cyclohydroI"/>
    <property type="match status" value="1"/>
</dbReference>
<organism evidence="11 12">
    <name type="scientific">Cronobacter sakazakii (strain ATCC BAA-894)</name>
    <name type="common">Enterobacter sakazakii</name>
    <dbReference type="NCBI Taxonomy" id="290339"/>
    <lineage>
        <taxon>Bacteria</taxon>
        <taxon>Pseudomonadati</taxon>
        <taxon>Pseudomonadota</taxon>
        <taxon>Gammaproteobacteria</taxon>
        <taxon>Enterobacterales</taxon>
        <taxon>Enterobacteriaceae</taxon>
        <taxon>Cronobacter</taxon>
    </lineage>
</organism>
<protein>
    <recommendedName>
        <fullName evidence="9">GTP cyclohydrolase 1</fullName>
        <ecNumber evidence="9">3.5.4.16</ecNumber>
    </recommendedName>
    <alternativeName>
        <fullName evidence="9">GTP cyclohydrolase I</fullName>
        <shortName evidence="9">GTP-CH-I</shortName>
    </alternativeName>
</protein>
<evidence type="ECO:0000256" key="9">
    <source>
        <dbReference type="HAMAP-Rule" id="MF_00223"/>
    </source>
</evidence>
<dbReference type="AlphaFoldDB" id="A7MLK2"/>
<dbReference type="NCBIfam" id="NF006826">
    <property type="entry name" value="PRK09347.1-3"/>
    <property type="match status" value="1"/>
</dbReference>
<feature type="binding site" evidence="9">
    <location>
        <position position="134"/>
    </location>
    <ligand>
        <name>Zn(2+)</name>
        <dbReference type="ChEBI" id="CHEBI:29105"/>
    </ligand>
</feature>
<dbReference type="InterPro" id="IPR020602">
    <property type="entry name" value="GTP_CycHdrlase_I_dom"/>
</dbReference>
<dbReference type="GO" id="GO:0005525">
    <property type="term" value="F:GTP binding"/>
    <property type="evidence" value="ECO:0007669"/>
    <property type="project" value="UniProtKB-KW"/>
</dbReference>
<keyword evidence="12" id="KW-1185">Reference proteome</keyword>
<dbReference type="InterPro" id="IPR018234">
    <property type="entry name" value="GTP_CycHdrlase_I_CS"/>
</dbReference>
<evidence type="ECO:0000256" key="3">
    <source>
        <dbReference type="ARBA" id="ARBA00008085"/>
    </source>
</evidence>
<dbReference type="PROSITE" id="PS00859">
    <property type="entry name" value="GTP_CYCLOHYDROL_1_1"/>
    <property type="match status" value="1"/>
</dbReference>
<feature type="binding site" evidence="9">
    <location>
        <position position="202"/>
    </location>
    <ligand>
        <name>Zn(2+)</name>
        <dbReference type="ChEBI" id="CHEBI:29105"/>
    </ligand>
</feature>
<dbReference type="FunFam" id="1.10.286.10:FF:000002">
    <property type="entry name" value="GTP cyclohydrolase 1"/>
    <property type="match status" value="1"/>
</dbReference>
<evidence type="ECO:0000313" key="12">
    <source>
        <dbReference type="Proteomes" id="UP000000260"/>
    </source>
</evidence>
<dbReference type="SUPFAM" id="SSF55620">
    <property type="entry name" value="Tetrahydrobiopterin biosynthesis enzymes-like"/>
    <property type="match status" value="1"/>
</dbReference>
<evidence type="ECO:0000256" key="2">
    <source>
        <dbReference type="ARBA" id="ARBA00005080"/>
    </source>
</evidence>
<dbReference type="GO" id="GO:0006730">
    <property type="term" value="P:one-carbon metabolic process"/>
    <property type="evidence" value="ECO:0007669"/>
    <property type="project" value="UniProtKB-UniRule"/>
</dbReference>